<sequence>MSAGIEAADLAARIGAQLLGADAAGALLTGASLDSRSVGPGDLYCALPGSRVHGAAFAQQAAQAGAAAALTDAAGASLCTDTGLPVLLHEDPRRASAEAAALIHHRPAERLRTVGVTGTNGKTSVTTMLRSALLDLGVPTGVMGTSGTVFRGADGTDHEIATVRTTPESPDVQAILAQMARAGTAVAAMEVSSHAMVLHRADAIVFDAVCFTNLSQDHLDFHPTMEDYFAAKASLFAPEHARAGVVCVDDEWGRRLAQSARIPVRTFTTDPAREADAVITRIAPDGFGADLRVRRTGGEEISLRAPLPGTHYAANAVAVMLLLEQIGHEGAAARAAIARAGSVPGRMELISQEPVLGVVDFSHTEDALRKALATLRAVPSTRRLIVVMGAGGDRDRSKRPAMGRAAAELADVVIVTDDNPRSEDPASIRAEVLQGAHAAAAAAEIHEVPGRSDAIALACALADESDTILVAGKGAETGQDVGGTVLPFDDREELRRRLAVAPPADSTLPPHPAEGR</sequence>
<dbReference type="Gene3D" id="3.90.190.20">
    <property type="entry name" value="Mur ligase, C-terminal domain"/>
    <property type="match status" value="1"/>
</dbReference>
<dbReference type="Pfam" id="PF02875">
    <property type="entry name" value="Mur_ligase_C"/>
    <property type="match status" value="1"/>
</dbReference>
<dbReference type="PANTHER" id="PTHR23135:SF4">
    <property type="entry name" value="UDP-N-ACETYLMURAMOYL-L-ALANYL-D-GLUTAMATE--2,6-DIAMINOPIMELATE LIGASE MURE HOMOLOG, CHLOROPLASTIC"/>
    <property type="match status" value="1"/>
</dbReference>
<dbReference type="NCBIfam" id="TIGR01085">
    <property type="entry name" value="murE"/>
    <property type="match status" value="1"/>
</dbReference>
<feature type="binding site" evidence="7">
    <location>
        <position position="33"/>
    </location>
    <ligand>
        <name>UDP-N-acetyl-alpha-D-muramoyl-L-alanyl-D-glutamate</name>
        <dbReference type="ChEBI" id="CHEBI:83900"/>
    </ligand>
</feature>
<reference evidence="12" key="1">
    <citation type="submission" date="2022-02" db="EMBL/GenBank/DDBJ databases">
        <authorList>
            <person name="Lee M."/>
            <person name="Kim S.-J."/>
            <person name="Jung M.-Y."/>
        </authorList>
    </citation>
    <scope>NUCLEOTIDE SEQUENCE</scope>
    <source>
        <strain evidence="12">JHP9</strain>
    </source>
</reference>
<feature type="binding site" evidence="7">
    <location>
        <position position="476"/>
    </location>
    <ligand>
        <name>meso-2,6-diaminopimelate</name>
        <dbReference type="ChEBI" id="CHEBI:57791"/>
    </ligand>
</feature>
<comment type="cofactor">
    <cofactor evidence="7">
        <name>Mg(2+)</name>
        <dbReference type="ChEBI" id="CHEBI:18420"/>
    </cofactor>
</comment>
<feature type="binding site" evidence="7">
    <location>
        <position position="192"/>
    </location>
    <ligand>
        <name>UDP-N-acetyl-alpha-D-muramoyl-L-alanyl-D-glutamate</name>
        <dbReference type="ChEBI" id="CHEBI:83900"/>
    </ligand>
</feature>
<dbReference type="NCBIfam" id="NF001126">
    <property type="entry name" value="PRK00139.1-4"/>
    <property type="match status" value="1"/>
</dbReference>
<keyword evidence="6 7" id="KW-0961">Cell wall biogenesis/degradation</keyword>
<dbReference type="InterPro" id="IPR000713">
    <property type="entry name" value="Mur_ligase_N"/>
</dbReference>
<dbReference type="InterPro" id="IPR005761">
    <property type="entry name" value="UDP-N-AcMur-Glu-dNH2Pim_ligase"/>
</dbReference>
<evidence type="ECO:0000256" key="1">
    <source>
        <dbReference type="ARBA" id="ARBA00005898"/>
    </source>
</evidence>
<keyword evidence="4 7" id="KW-0573">Peptidoglycan synthesis</keyword>
<dbReference type="EC" id="6.3.2.13" evidence="7"/>
<dbReference type="SUPFAM" id="SSF53623">
    <property type="entry name" value="MurD-like peptide ligases, catalytic domain"/>
    <property type="match status" value="1"/>
</dbReference>
<dbReference type="Gene3D" id="3.40.1390.10">
    <property type="entry name" value="MurE/MurF, N-terminal domain"/>
    <property type="match status" value="1"/>
</dbReference>
<dbReference type="Pfam" id="PF01225">
    <property type="entry name" value="Mur_ligase"/>
    <property type="match status" value="1"/>
</dbReference>
<dbReference type="NCBIfam" id="NF001124">
    <property type="entry name" value="PRK00139.1-2"/>
    <property type="match status" value="1"/>
</dbReference>
<evidence type="ECO:0000313" key="12">
    <source>
        <dbReference type="EMBL" id="MCL6422051.1"/>
    </source>
</evidence>
<feature type="binding site" evidence="7">
    <location>
        <position position="394"/>
    </location>
    <ligand>
        <name>meso-2,6-diaminopimelate</name>
        <dbReference type="ChEBI" id="CHEBI:57791"/>
    </ligand>
</feature>
<comment type="caution">
    <text evidence="7">Lacks conserved residue(s) required for the propagation of feature annotation.</text>
</comment>
<feature type="binding site" evidence="7">
    <location>
        <position position="200"/>
    </location>
    <ligand>
        <name>UDP-N-acetyl-alpha-D-muramoyl-L-alanyl-D-glutamate</name>
        <dbReference type="ChEBI" id="CHEBI:83900"/>
    </ligand>
</feature>
<keyword evidence="3 7" id="KW-0133">Cell shape</keyword>
<evidence type="ECO:0000259" key="11">
    <source>
        <dbReference type="Pfam" id="PF08245"/>
    </source>
</evidence>
<dbReference type="InterPro" id="IPR013221">
    <property type="entry name" value="Mur_ligase_cen"/>
</dbReference>
<feature type="binding site" evidence="7">
    <location>
        <begin position="418"/>
        <end position="421"/>
    </location>
    <ligand>
        <name>meso-2,6-diaminopimelate</name>
        <dbReference type="ChEBI" id="CHEBI:57791"/>
    </ligand>
</feature>
<evidence type="ECO:0000256" key="6">
    <source>
        <dbReference type="ARBA" id="ARBA00023316"/>
    </source>
</evidence>
<keyword evidence="7" id="KW-0460">Magnesium</keyword>
<keyword evidence="7" id="KW-0963">Cytoplasm</keyword>
<comment type="pathway">
    <text evidence="7 8">Cell wall biogenesis; peptidoglycan biosynthesis.</text>
</comment>
<feature type="short sequence motif" description="Meso-diaminopimelate recognition motif" evidence="7">
    <location>
        <begin position="418"/>
        <end position="421"/>
    </location>
</feature>
<dbReference type="GO" id="GO:0008765">
    <property type="term" value="F:UDP-N-acetylmuramoylalanyl-D-glutamate-2,6-diaminopimelate ligase activity"/>
    <property type="evidence" value="ECO:0007669"/>
    <property type="project" value="UniProtKB-EC"/>
</dbReference>
<feature type="binding site" evidence="7">
    <location>
        <position position="472"/>
    </location>
    <ligand>
        <name>meso-2,6-diaminopimelate</name>
        <dbReference type="ChEBI" id="CHEBI:57791"/>
    </ligand>
</feature>
<dbReference type="SUPFAM" id="SSF53244">
    <property type="entry name" value="MurD-like peptide ligases, peptide-binding domain"/>
    <property type="match status" value="1"/>
</dbReference>
<evidence type="ECO:0000256" key="2">
    <source>
        <dbReference type="ARBA" id="ARBA00022618"/>
    </source>
</evidence>
<dbReference type="PANTHER" id="PTHR23135">
    <property type="entry name" value="MUR LIGASE FAMILY MEMBER"/>
    <property type="match status" value="1"/>
</dbReference>
<keyword evidence="2 7" id="KW-0132">Cell division</keyword>
<feature type="binding site" evidence="7">
    <location>
        <begin position="165"/>
        <end position="166"/>
    </location>
    <ligand>
        <name>UDP-N-acetyl-alpha-D-muramoyl-L-alanyl-D-glutamate</name>
        <dbReference type="ChEBI" id="CHEBI:83900"/>
    </ligand>
</feature>
<comment type="catalytic activity">
    <reaction evidence="7">
        <text>UDP-N-acetyl-alpha-D-muramoyl-L-alanyl-D-glutamate + meso-2,6-diaminopimelate + ATP = UDP-N-acetyl-alpha-D-muramoyl-L-alanyl-gamma-D-glutamyl-meso-2,6-diaminopimelate + ADP + phosphate + H(+)</text>
        <dbReference type="Rhea" id="RHEA:23676"/>
        <dbReference type="ChEBI" id="CHEBI:15378"/>
        <dbReference type="ChEBI" id="CHEBI:30616"/>
        <dbReference type="ChEBI" id="CHEBI:43474"/>
        <dbReference type="ChEBI" id="CHEBI:57791"/>
        <dbReference type="ChEBI" id="CHEBI:83900"/>
        <dbReference type="ChEBI" id="CHEBI:83905"/>
        <dbReference type="ChEBI" id="CHEBI:456216"/>
        <dbReference type="EC" id="6.3.2.13"/>
    </reaction>
</comment>
<protein>
    <recommendedName>
        <fullName evidence="7">UDP-N-acetylmuramoyl-L-alanyl-D-glutamate--2,6-diaminopimelate ligase</fullName>
        <ecNumber evidence="7">6.3.2.13</ecNumber>
    </recommendedName>
    <alternativeName>
        <fullName evidence="7">Meso-A2pm-adding enzyme</fullName>
    </alternativeName>
    <alternativeName>
        <fullName evidence="7">Meso-diaminopimelate-adding enzyme</fullName>
    </alternativeName>
    <alternativeName>
        <fullName evidence="7">UDP-MurNAc-L-Ala-D-Glu:meso-diaminopimelate ligase</fullName>
    </alternativeName>
    <alternativeName>
        <fullName evidence="7">UDP-MurNAc-tripeptide synthetase</fullName>
    </alternativeName>
    <alternativeName>
        <fullName evidence="7">UDP-N-acetylmuramyl-tripeptide synthetase</fullName>
    </alternativeName>
</protein>
<evidence type="ECO:0000313" key="13">
    <source>
        <dbReference type="Proteomes" id="UP001203761"/>
    </source>
</evidence>
<dbReference type="Pfam" id="PF08245">
    <property type="entry name" value="Mur_ligase_M"/>
    <property type="match status" value="1"/>
</dbReference>
<comment type="subcellular location">
    <subcellularLocation>
        <location evidence="7 8">Cytoplasm</location>
    </subcellularLocation>
</comment>
<dbReference type="HAMAP" id="MF_00208">
    <property type="entry name" value="MurE"/>
    <property type="match status" value="1"/>
</dbReference>
<feature type="domain" description="Mur ligase central" evidence="11">
    <location>
        <begin position="116"/>
        <end position="322"/>
    </location>
</feature>
<accession>A0ABT0QWN7</accession>
<dbReference type="InterPro" id="IPR036565">
    <property type="entry name" value="Mur-like_cat_sf"/>
</dbReference>
<evidence type="ECO:0000256" key="3">
    <source>
        <dbReference type="ARBA" id="ARBA00022960"/>
    </source>
</evidence>
<dbReference type="SUPFAM" id="SSF63418">
    <property type="entry name" value="MurE/MurF N-terminal domain"/>
    <property type="match status" value="1"/>
</dbReference>
<evidence type="ECO:0000259" key="9">
    <source>
        <dbReference type="Pfam" id="PF01225"/>
    </source>
</evidence>
<feature type="domain" description="Mur ligase C-terminal" evidence="10">
    <location>
        <begin position="345"/>
        <end position="474"/>
    </location>
</feature>
<keyword evidence="13" id="KW-1185">Reference proteome</keyword>
<gene>
    <name evidence="7" type="primary">murE</name>
    <name evidence="12" type="ORF">Bequi_01380</name>
</gene>
<dbReference type="InterPro" id="IPR036615">
    <property type="entry name" value="Mur_ligase_C_dom_sf"/>
</dbReference>
<comment type="function">
    <text evidence="7">Catalyzes the addition of meso-diaminopimelic acid to the nucleotide precursor UDP-N-acetylmuramoyl-L-alanyl-D-glutamate (UMAG) in the biosynthesis of bacterial cell-wall peptidoglycan.</text>
</comment>
<evidence type="ECO:0000256" key="4">
    <source>
        <dbReference type="ARBA" id="ARBA00022984"/>
    </source>
</evidence>
<dbReference type="Gene3D" id="3.40.1190.10">
    <property type="entry name" value="Mur-like, catalytic domain"/>
    <property type="match status" value="1"/>
</dbReference>
<evidence type="ECO:0000256" key="7">
    <source>
        <dbReference type="HAMAP-Rule" id="MF_00208"/>
    </source>
</evidence>
<proteinExistence type="inferred from homology"/>
<dbReference type="EMBL" id="JAKNCJ010000001">
    <property type="protein sequence ID" value="MCL6422051.1"/>
    <property type="molecule type" value="Genomic_DNA"/>
</dbReference>
<keyword evidence="7 12" id="KW-0436">Ligase</keyword>
<feature type="binding site" evidence="7">
    <location>
        <begin position="118"/>
        <end position="124"/>
    </location>
    <ligand>
        <name>ATP</name>
        <dbReference type="ChEBI" id="CHEBI:30616"/>
    </ligand>
</feature>
<evidence type="ECO:0000259" key="10">
    <source>
        <dbReference type="Pfam" id="PF02875"/>
    </source>
</evidence>
<feature type="modified residue" description="N6-carboxylysine" evidence="7">
    <location>
        <position position="232"/>
    </location>
</feature>
<comment type="caution">
    <text evidence="12">The sequence shown here is derived from an EMBL/GenBank/DDBJ whole genome shotgun (WGS) entry which is preliminary data.</text>
</comment>
<dbReference type="InterPro" id="IPR035911">
    <property type="entry name" value="MurE/MurF_N"/>
</dbReference>
<keyword evidence="5 7" id="KW-0131">Cell cycle</keyword>
<feature type="binding site" evidence="7">
    <location>
        <position position="35"/>
    </location>
    <ligand>
        <name>UDP-N-acetyl-alpha-D-muramoyl-L-alanyl-D-glutamate</name>
        <dbReference type="ChEBI" id="CHEBI:83900"/>
    </ligand>
</feature>
<comment type="PTM">
    <text evidence="7">Carboxylation is probably crucial for Mg(2+) binding and, consequently, for the gamma-phosphate positioning of ATP.</text>
</comment>
<dbReference type="Proteomes" id="UP001203761">
    <property type="component" value="Unassembled WGS sequence"/>
</dbReference>
<dbReference type="RefSeq" id="WP_249736212.1">
    <property type="nucleotide sequence ID" value="NZ_JAKNCJ010000001.1"/>
</dbReference>
<keyword evidence="7" id="KW-0547">Nucleotide-binding</keyword>
<evidence type="ECO:0000256" key="5">
    <source>
        <dbReference type="ARBA" id="ARBA00023306"/>
    </source>
</evidence>
<evidence type="ECO:0000256" key="8">
    <source>
        <dbReference type="RuleBase" id="RU004135"/>
    </source>
</evidence>
<feature type="domain" description="Mur ligase N-terminal catalytic" evidence="9">
    <location>
        <begin position="30"/>
        <end position="75"/>
    </location>
</feature>
<comment type="similarity">
    <text evidence="1 7">Belongs to the MurCDEF family. MurE subfamily.</text>
</comment>
<keyword evidence="7" id="KW-0067">ATP-binding</keyword>
<organism evidence="12 13">
    <name type="scientific">Brachybacterium equifaecis</name>
    <dbReference type="NCBI Taxonomy" id="2910770"/>
    <lineage>
        <taxon>Bacteria</taxon>
        <taxon>Bacillati</taxon>
        <taxon>Actinomycetota</taxon>
        <taxon>Actinomycetes</taxon>
        <taxon>Micrococcales</taxon>
        <taxon>Dermabacteraceae</taxon>
        <taxon>Brachybacterium</taxon>
    </lineage>
</organism>
<dbReference type="InterPro" id="IPR004101">
    <property type="entry name" value="Mur_ligase_C"/>
</dbReference>
<name>A0ABT0QWN7_9MICO</name>